<dbReference type="InterPro" id="IPR018060">
    <property type="entry name" value="HTH_AraC"/>
</dbReference>
<accession>A0ABY8W3B8</accession>
<evidence type="ECO:0000313" key="6">
    <source>
        <dbReference type="Proteomes" id="UP001236585"/>
    </source>
</evidence>
<proteinExistence type="predicted"/>
<dbReference type="PANTHER" id="PTHR46796:SF15">
    <property type="entry name" value="BLL1074 PROTEIN"/>
    <property type="match status" value="1"/>
</dbReference>
<evidence type="ECO:0000259" key="4">
    <source>
        <dbReference type="PROSITE" id="PS01124"/>
    </source>
</evidence>
<dbReference type="EMBL" id="CP126981">
    <property type="protein sequence ID" value="WIM90393.1"/>
    <property type="molecule type" value="Genomic_DNA"/>
</dbReference>
<dbReference type="SUPFAM" id="SSF46689">
    <property type="entry name" value="Homeodomain-like"/>
    <property type="match status" value="1"/>
</dbReference>
<evidence type="ECO:0000256" key="2">
    <source>
        <dbReference type="ARBA" id="ARBA00023125"/>
    </source>
</evidence>
<protein>
    <submittedName>
        <fullName evidence="5">Helix-turn-helix domain-containing protein</fullName>
    </submittedName>
</protein>
<dbReference type="Gene3D" id="1.10.10.60">
    <property type="entry name" value="Homeodomain-like"/>
    <property type="match status" value="1"/>
</dbReference>
<keyword evidence="6" id="KW-1185">Reference proteome</keyword>
<keyword evidence="2" id="KW-0238">DNA-binding</keyword>
<evidence type="ECO:0000256" key="1">
    <source>
        <dbReference type="ARBA" id="ARBA00023015"/>
    </source>
</evidence>
<evidence type="ECO:0000313" key="5">
    <source>
        <dbReference type="EMBL" id="WIM90393.1"/>
    </source>
</evidence>
<dbReference type="Proteomes" id="UP001236585">
    <property type="component" value="Chromosome"/>
</dbReference>
<dbReference type="Pfam" id="PF12833">
    <property type="entry name" value="HTH_18"/>
    <property type="match status" value="1"/>
</dbReference>
<dbReference type="SMART" id="SM00342">
    <property type="entry name" value="HTH_ARAC"/>
    <property type="match status" value="1"/>
</dbReference>
<keyword evidence="1" id="KW-0805">Transcription regulation</keyword>
<feature type="domain" description="HTH araC/xylS-type" evidence="4">
    <location>
        <begin position="150"/>
        <end position="246"/>
    </location>
</feature>
<dbReference type="InterPro" id="IPR009057">
    <property type="entry name" value="Homeodomain-like_sf"/>
</dbReference>
<reference evidence="5 6" key="1">
    <citation type="journal article" date="2023" name="Microbiol. Resour. Announc.">
        <title>Complete Genome Sequence of Mycobacterium wuenschmanii, a novel Nontuberculous Mycobacterium Isolated from a captive population of Amazon Milk Frogs.</title>
        <authorList>
            <person name="Hicks J."/>
            <person name="Zeineldin M."/>
            <person name="Ward H."/>
            <person name="Wuenschmann A."/>
            <person name="Camp P."/>
            <person name="Farrell D."/>
            <person name="Lehman K."/>
            <person name="Thacker T."/>
            <person name="Cuthbert E."/>
        </authorList>
    </citation>
    <scope>NUCLEOTIDE SEQUENCE [LARGE SCALE GENOMIC DNA]</scope>
    <source>
        <strain evidence="5 6">Wuenschmanii</strain>
    </source>
</reference>
<name>A0ABY8W3B8_9MYCO</name>
<sequence>MVGYRAPDNELHRGMPSSMLTFIVSLDDGVEAAETAEALPAARPNPLLLGGLHVRAAHVRQRRGQTGVQLAVHPLAARALFGMPSAELDAAEWDAAAILGRNAIRLRNRVSEAGGWDDAFGWIAEYLADSWHRRDGVRVRPEVVHAWRLLQRSGGRASMAAVADRVGVTGRHLTTLFHREVGRSPKTVARLMRFERASTRIADSVRRCATADLASIAASTGFSDQAHLTREFARFTGVPPSHWIAEEFRNIQDGGHVLRADCEHDF</sequence>
<dbReference type="InterPro" id="IPR050204">
    <property type="entry name" value="AraC_XylS_family_regulators"/>
</dbReference>
<dbReference type="PANTHER" id="PTHR46796">
    <property type="entry name" value="HTH-TYPE TRANSCRIPTIONAL ACTIVATOR RHAS-RELATED"/>
    <property type="match status" value="1"/>
</dbReference>
<keyword evidence="3" id="KW-0804">Transcription</keyword>
<gene>
    <name evidence="5" type="ORF">PT015_18220</name>
</gene>
<organism evidence="5 6">
    <name type="scientific">Candidatus Mycobacterium wuenschmannii</name>
    <dbReference type="NCBI Taxonomy" id="3027808"/>
    <lineage>
        <taxon>Bacteria</taxon>
        <taxon>Bacillati</taxon>
        <taxon>Actinomycetota</taxon>
        <taxon>Actinomycetes</taxon>
        <taxon>Mycobacteriales</taxon>
        <taxon>Mycobacteriaceae</taxon>
        <taxon>Mycobacterium</taxon>
    </lineage>
</organism>
<evidence type="ECO:0000256" key="3">
    <source>
        <dbReference type="ARBA" id="ARBA00023163"/>
    </source>
</evidence>
<dbReference type="RefSeq" id="WP_285191163.1">
    <property type="nucleotide sequence ID" value="NZ_CP126981.1"/>
</dbReference>
<dbReference type="PROSITE" id="PS01124">
    <property type="entry name" value="HTH_ARAC_FAMILY_2"/>
    <property type="match status" value="1"/>
</dbReference>